<dbReference type="EMBL" id="JADIMZ010000100">
    <property type="protein sequence ID" value="MBO8432965.1"/>
    <property type="molecule type" value="Genomic_DNA"/>
</dbReference>
<reference evidence="2" key="2">
    <citation type="journal article" date="2021" name="PeerJ">
        <title>Extensive microbial diversity within the chicken gut microbiome revealed by metagenomics and culture.</title>
        <authorList>
            <person name="Gilroy R."/>
            <person name="Ravi A."/>
            <person name="Getino M."/>
            <person name="Pursley I."/>
            <person name="Horton D.L."/>
            <person name="Alikhan N.F."/>
            <person name="Baker D."/>
            <person name="Gharbi K."/>
            <person name="Hall N."/>
            <person name="Watson M."/>
            <person name="Adriaenssens E.M."/>
            <person name="Foster-Nyarko E."/>
            <person name="Jarju S."/>
            <person name="Secka A."/>
            <person name="Antonio M."/>
            <person name="Oren A."/>
            <person name="Chaudhuri R.R."/>
            <person name="La Ragione R."/>
            <person name="Hildebrand F."/>
            <person name="Pallen M.J."/>
        </authorList>
    </citation>
    <scope>NUCLEOTIDE SEQUENCE</scope>
    <source>
        <strain evidence="2">2889</strain>
    </source>
</reference>
<proteinExistence type="predicted"/>
<dbReference type="PANTHER" id="PTHR43575">
    <property type="entry name" value="PROTEIN ABCI7, CHLOROPLASTIC"/>
    <property type="match status" value="1"/>
</dbReference>
<evidence type="ECO:0000259" key="1">
    <source>
        <dbReference type="Pfam" id="PF01458"/>
    </source>
</evidence>
<name>A0A9D9GZN0_9BACT</name>
<dbReference type="Pfam" id="PF01458">
    <property type="entry name" value="SUFBD_core"/>
    <property type="match status" value="1"/>
</dbReference>
<dbReference type="InterPro" id="IPR011542">
    <property type="entry name" value="SUF_FeS_clus_asmbl_SufD"/>
</dbReference>
<evidence type="ECO:0000313" key="2">
    <source>
        <dbReference type="EMBL" id="MBO8432965.1"/>
    </source>
</evidence>
<dbReference type="PANTHER" id="PTHR43575:SF1">
    <property type="entry name" value="PROTEIN ABCI7, CHLOROPLASTIC"/>
    <property type="match status" value="1"/>
</dbReference>
<dbReference type="Proteomes" id="UP000823612">
    <property type="component" value="Unassembled WGS sequence"/>
</dbReference>
<accession>A0A9D9GZN0</accession>
<organism evidence="2 3">
    <name type="scientific">Candidatus Pullibacteroides excrementavium</name>
    <dbReference type="NCBI Taxonomy" id="2840905"/>
    <lineage>
        <taxon>Bacteria</taxon>
        <taxon>Pseudomonadati</taxon>
        <taxon>Bacteroidota</taxon>
        <taxon>Bacteroidia</taxon>
        <taxon>Bacteroidales</taxon>
        <taxon>Candidatus Pullibacteroides</taxon>
    </lineage>
</organism>
<dbReference type="InterPro" id="IPR037284">
    <property type="entry name" value="SUF_FeS_clus_asmbl_SufBD_sf"/>
</dbReference>
<gene>
    <name evidence="2" type="primary">sufD</name>
    <name evidence="2" type="ORF">IAB08_06705</name>
</gene>
<dbReference type="InterPro" id="IPR055346">
    <property type="entry name" value="Fe-S_cluster_assembly_SufBD"/>
</dbReference>
<feature type="domain" description="SUF system FeS cluster assembly SufBD core" evidence="1">
    <location>
        <begin position="223"/>
        <end position="450"/>
    </location>
</feature>
<dbReference type="InterPro" id="IPR000825">
    <property type="entry name" value="SUF_FeS_clus_asmbl_SufBD_core"/>
</dbReference>
<protein>
    <submittedName>
        <fullName evidence="2">Fe-S cluster assembly protein SufD</fullName>
    </submittedName>
</protein>
<dbReference type="SUPFAM" id="SSF101960">
    <property type="entry name" value="Stabilizer of iron transporter SufD"/>
    <property type="match status" value="1"/>
</dbReference>
<dbReference type="GO" id="GO:0016226">
    <property type="term" value="P:iron-sulfur cluster assembly"/>
    <property type="evidence" value="ECO:0007669"/>
    <property type="project" value="InterPro"/>
</dbReference>
<reference evidence="2" key="1">
    <citation type="submission" date="2020-10" db="EMBL/GenBank/DDBJ databases">
        <authorList>
            <person name="Gilroy R."/>
        </authorList>
    </citation>
    <scope>NUCLEOTIDE SEQUENCE</scope>
    <source>
        <strain evidence="2">2889</strain>
    </source>
</reference>
<evidence type="ECO:0000313" key="3">
    <source>
        <dbReference type="Proteomes" id="UP000823612"/>
    </source>
</evidence>
<dbReference type="NCBIfam" id="TIGR01981">
    <property type="entry name" value="sufD"/>
    <property type="match status" value="1"/>
</dbReference>
<sequence length="497" mass="55958">MQTLKDTIQGWAKEIARRRQLNPDKAGFGKEMQEIADKALHCFLQLPDPMFDAKARLGMFGEKVSLWKEMGSADFLKRQLPDACALFPETFRCDIQSLDVHQVSLYNGCVCGPKGKNLLDPSCDAELGDKACVCRLSDLAENEQNRARLQAFFDEAQGGLCSRQTPEKVKTTADFAQGGRDAEMEQSKWLNRALCEETLVIYLPQDCQLDKPLQIISLCHSENPAFVLNHVWVLLEKGARLSLVECTDSNPDAEVMAHSLTEIRLEEDANLEYIQLQNVGDRCKIFHDFNIQQAQSSVLASYNLTLNGGLTRNRIEVNLNQAEAHADLLGLYLQDHEQMASNQIKVNHLAPKTYSRELFKGVVDDSASTFFKGHVFVSSDADQTEAYQSNRNLLISPKAQAHAKPYLEIYADDVQCNHGVTVGQLDEDALFYMRCRGIPTDTARRLLMRAYADEILKPISVDSLREWMTFLVKKRFSGQLQACEQCVLACPEKHLLS</sequence>
<comment type="caution">
    <text evidence="2">The sequence shown here is derived from an EMBL/GenBank/DDBJ whole genome shotgun (WGS) entry which is preliminary data.</text>
</comment>
<dbReference type="AlphaFoldDB" id="A0A9D9GZN0"/>